<keyword evidence="4" id="KW-0378">Hydrolase</keyword>
<dbReference type="Gene3D" id="3.40.50.1820">
    <property type="entry name" value="alpha/beta hydrolase"/>
    <property type="match status" value="1"/>
</dbReference>
<evidence type="ECO:0000259" key="3">
    <source>
        <dbReference type="Pfam" id="PF00561"/>
    </source>
</evidence>
<dbReference type="GO" id="GO:0005737">
    <property type="term" value="C:cytoplasm"/>
    <property type="evidence" value="ECO:0007669"/>
    <property type="project" value="InterPro"/>
</dbReference>
<protein>
    <recommendedName>
        <fullName evidence="1">Proline iminopeptidase</fullName>
    </recommendedName>
</protein>
<dbReference type="InterPro" id="IPR005944">
    <property type="entry name" value="Pro_iminopeptidase"/>
</dbReference>
<dbReference type="PANTHER" id="PTHR43722">
    <property type="entry name" value="PROLINE IMINOPEPTIDASE"/>
    <property type="match status" value="1"/>
</dbReference>
<evidence type="ECO:0000313" key="4">
    <source>
        <dbReference type="EMBL" id="NMM48524.1"/>
    </source>
</evidence>
<evidence type="ECO:0000256" key="2">
    <source>
        <dbReference type="SAM" id="SignalP"/>
    </source>
</evidence>
<dbReference type="InterPro" id="IPR029058">
    <property type="entry name" value="AB_hydrolase_fold"/>
</dbReference>
<organism evidence="4 5">
    <name type="scientific">Marinigracilibium pacificum</name>
    <dbReference type="NCBI Taxonomy" id="2729599"/>
    <lineage>
        <taxon>Bacteria</taxon>
        <taxon>Pseudomonadati</taxon>
        <taxon>Bacteroidota</taxon>
        <taxon>Cytophagia</taxon>
        <taxon>Cytophagales</taxon>
        <taxon>Flammeovirgaceae</taxon>
        <taxon>Marinigracilibium</taxon>
    </lineage>
</organism>
<feature type="chain" id="PRO_5032685599" description="Proline iminopeptidase" evidence="2">
    <location>
        <begin position="25"/>
        <end position="472"/>
    </location>
</feature>
<accession>A0A848J225</accession>
<proteinExistence type="predicted"/>
<dbReference type="EMBL" id="JABBNU010000005">
    <property type="protein sequence ID" value="NMM48524.1"/>
    <property type="molecule type" value="Genomic_DNA"/>
</dbReference>
<name>A0A848J225_9BACT</name>
<keyword evidence="2" id="KW-0732">Signal</keyword>
<comment type="caution">
    <text evidence="4">The sequence shown here is derived from an EMBL/GenBank/DDBJ whole genome shotgun (WGS) entry which is preliminary data.</text>
</comment>
<gene>
    <name evidence="4" type="ORF">HH304_08945</name>
</gene>
<dbReference type="PANTHER" id="PTHR43722:SF1">
    <property type="entry name" value="PROLINE IMINOPEPTIDASE"/>
    <property type="match status" value="1"/>
</dbReference>
<sequence>MSRLILLIIFVLTTCNFSNQQAVAECPFTQAEGIECGSIVVPANYKSATDNDQITLQYYYIHSTSEIKSNYPLVFLQGGPGGSATDMVELFRNSPYRNDFDIVLIDQRGTGLSEAFCPEIGSEYFKVLAEDLTSQQESDKVIELARACRTELENKDYNYLNYSTSNTVDDLERLREHLNIDKLNLIGGSYGTKVALKYIEKYPESTNKVVLQGIFPPEVNLYDNVISNYHQAIRNVFKLCEQDEKCKSRYPDLSEQYYSTIKRLRNEPLRLDYQGSEFVINAQDFILITHLMLYQRSTVQILPYTISQFNNNEYVDLENVLRSVESVFNIINLPVYWSVMSQEEFSGTEKSKLLSDLEKNEELYPGHAFFLSDPEVLEFWANGNSINNDEKPVESEVPVLLVNGGYDPITSVENMKLAEKGLTNSIGVAFNFEGHSIFTQCFYDLALQFLNSETSASLNTSCAKVKPTFDWR</sequence>
<dbReference type="RefSeq" id="WP_169680543.1">
    <property type="nucleotide sequence ID" value="NZ_JABBNU010000005.1"/>
</dbReference>
<feature type="signal peptide" evidence="2">
    <location>
        <begin position="1"/>
        <end position="24"/>
    </location>
</feature>
<reference evidence="4 5" key="1">
    <citation type="submission" date="2020-04" db="EMBL/GenBank/DDBJ databases">
        <title>Flammeovirgaceae bacterium KN852 isolated from deep sea.</title>
        <authorList>
            <person name="Zhang D.-C."/>
        </authorList>
    </citation>
    <scope>NUCLEOTIDE SEQUENCE [LARGE SCALE GENOMIC DNA]</scope>
    <source>
        <strain evidence="4 5">KN852</strain>
    </source>
</reference>
<feature type="domain" description="AB hydrolase-1" evidence="3">
    <location>
        <begin position="71"/>
        <end position="438"/>
    </location>
</feature>
<evidence type="ECO:0000313" key="5">
    <source>
        <dbReference type="Proteomes" id="UP000559010"/>
    </source>
</evidence>
<dbReference type="GO" id="GO:0006508">
    <property type="term" value="P:proteolysis"/>
    <property type="evidence" value="ECO:0007669"/>
    <property type="project" value="InterPro"/>
</dbReference>
<dbReference type="InterPro" id="IPR000073">
    <property type="entry name" value="AB_hydrolase_1"/>
</dbReference>
<evidence type="ECO:0000256" key="1">
    <source>
        <dbReference type="ARBA" id="ARBA00021843"/>
    </source>
</evidence>
<keyword evidence="5" id="KW-1185">Reference proteome</keyword>
<dbReference type="GO" id="GO:0004177">
    <property type="term" value="F:aminopeptidase activity"/>
    <property type="evidence" value="ECO:0007669"/>
    <property type="project" value="UniProtKB-EC"/>
</dbReference>
<dbReference type="SUPFAM" id="SSF53474">
    <property type="entry name" value="alpha/beta-Hydrolases"/>
    <property type="match status" value="1"/>
</dbReference>
<dbReference type="AlphaFoldDB" id="A0A848J225"/>
<dbReference type="Proteomes" id="UP000559010">
    <property type="component" value="Unassembled WGS sequence"/>
</dbReference>
<dbReference type="Pfam" id="PF00561">
    <property type="entry name" value="Abhydrolase_1"/>
    <property type="match status" value="1"/>
</dbReference>